<sequence>MEDIEFYYHEEQNNGLKDPIMYHTSDHEKCSDLPYFECGSFNCHVSGIDITFENQKKCFRASFLIRGYSVYSLVNHEWVKTKNHETRPTYLYEDLMNGIPLNNSLNIEWVNENLVADKYEISNGCRLNVPAYIKDESGHYIKDSNGNYIKKEISEEQFKLLPEGFKSQYFLYSGKRYKKCDRPWRFYKKQL</sequence>
<protein>
    <submittedName>
        <fullName evidence="1">Uncharacterized protein</fullName>
    </submittedName>
</protein>
<dbReference type="RefSeq" id="WP_117893303.1">
    <property type="nucleotide sequence ID" value="NZ_DAWDEE010000016.1"/>
</dbReference>
<evidence type="ECO:0000313" key="1">
    <source>
        <dbReference type="EMBL" id="RGR37087.1"/>
    </source>
</evidence>
<comment type="caution">
    <text evidence="1">The sequence shown here is derived from an EMBL/GenBank/DDBJ whole genome shotgun (WGS) entry which is preliminary data.</text>
</comment>
<gene>
    <name evidence="1" type="ORF">DWY53_14980</name>
</gene>
<reference evidence="1 2" key="1">
    <citation type="submission" date="2018-08" db="EMBL/GenBank/DDBJ databases">
        <title>A genome reference for cultivated species of the human gut microbiota.</title>
        <authorList>
            <person name="Zou Y."/>
            <person name="Xue W."/>
            <person name="Luo G."/>
        </authorList>
    </citation>
    <scope>NUCLEOTIDE SEQUENCE [LARGE SCALE GENOMIC DNA]</scope>
    <source>
        <strain evidence="1 2">AF25-30LB</strain>
    </source>
</reference>
<dbReference type="AlphaFoldDB" id="A0A395UKI0"/>
<dbReference type="Proteomes" id="UP000266497">
    <property type="component" value="Unassembled WGS sequence"/>
</dbReference>
<name>A0A395UKI0_PHOVU</name>
<evidence type="ECO:0000313" key="2">
    <source>
        <dbReference type="Proteomes" id="UP000266497"/>
    </source>
</evidence>
<proteinExistence type="predicted"/>
<organism evidence="1 2">
    <name type="scientific">Phocaeicola vulgatus</name>
    <name type="common">Bacteroides vulgatus</name>
    <dbReference type="NCBI Taxonomy" id="821"/>
    <lineage>
        <taxon>Bacteria</taxon>
        <taxon>Pseudomonadati</taxon>
        <taxon>Bacteroidota</taxon>
        <taxon>Bacteroidia</taxon>
        <taxon>Bacteroidales</taxon>
        <taxon>Bacteroidaceae</taxon>
        <taxon>Phocaeicola</taxon>
    </lineage>
</organism>
<dbReference type="EMBL" id="QRUD01000044">
    <property type="protein sequence ID" value="RGR37087.1"/>
    <property type="molecule type" value="Genomic_DNA"/>
</dbReference>
<accession>A0A395UKI0</accession>